<feature type="transmembrane region" description="Helical" evidence="2">
    <location>
        <begin position="20"/>
        <end position="38"/>
    </location>
</feature>
<dbReference type="Proteomes" id="UP001501138">
    <property type="component" value="Unassembled WGS sequence"/>
</dbReference>
<reference evidence="3 4" key="1">
    <citation type="journal article" date="2019" name="Int. J. Syst. Evol. Microbiol.">
        <title>The Global Catalogue of Microorganisms (GCM) 10K type strain sequencing project: providing services to taxonomists for standard genome sequencing and annotation.</title>
        <authorList>
            <consortium name="The Broad Institute Genomics Platform"/>
            <consortium name="The Broad Institute Genome Sequencing Center for Infectious Disease"/>
            <person name="Wu L."/>
            <person name="Ma J."/>
        </authorList>
    </citation>
    <scope>NUCLEOTIDE SEQUENCE [LARGE SCALE GENOMIC DNA]</scope>
    <source>
        <strain evidence="3 4">JCM 15589</strain>
    </source>
</reference>
<dbReference type="EMBL" id="BAAAPM010000003">
    <property type="protein sequence ID" value="GAA1711675.1"/>
    <property type="molecule type" value="Genomic_DNA"/>
</dbReference>
<proteinExistence type="predicted"/>
<keyword evidence="4" id="KW-1185">Reference proteome</keyword>
<protein>
    <recommendedName>
        <fullName evidence="5">DUF998 domain-containing protein</fullName>
    </recommendedName>
</protein>
<feature type="region of interest" description="Disordered" evidence="1">
    <location>
        <begin position="333"/>
        <end position="375"/>
    </location>
</feature>
<feature type="transmembrane region" description="Helical" evidence="2">
    <location>
        <begin position="270"/>
        <end position="292"/>
    </location>
</feature>
<sequence>MSGAPAPVATARNAAATYHYLRVAIIGMTAMLVVAVLLEDADPASGVRLGSISASWYTPAQSIFVAVLVGTGAAMIAIRGRGMQEPLLNLAGFLAPVVAFVPTPEPVRETCFAQAQPPTLDAQQPPISGGPWDAQACAEWTDQVSSSLVAYFWVGSVALVLLLLFVLRRDRDPELVPTAAGGSWLRRLGRRFADTGFRQPSRNEEVVGTLVVVLVWVAGLLAYLLRHDWFLLHAHALAAIMVFAPMALVALTSGLVGLWRRPDASRPHPVWGIAYLAVAVLMIVGVVATAGFKLFGWVTDESRWFYWFELAIVLGFLLFWTFQTVEERGASVGRAAGGEGREGAPAEHGHAEEDGGDDAEARLEPAADQRAEQQA</sequence>
<keyword evidence="2" id="KW-0472">Membrane</keyword>
<feature type="transmembrane region" description="Helical" evidence="2">
    <location>
        <begin position="87"/>
        <end position="103"/>
    </location>
</feature>
<evidence type="ECO:0000313" key="3">
    <source>
        <dbReference type="EMBL" id="GAA1711675.1"/>
    </source>
</evidence>
<keyword evidence="2" id="KW-1133">Transmembrane helix</keyword>
<organism evidence="3 4">
    <name type="scientific">Isoptericola hypogeus</name>
    <dbReference type="NCBI Taxonomy" id="300179"/>
    <lineage>
        <taxon>Bacteria</taxon>
        <taxon>Bacillati</taxon>
        <taxon>Actinomycetota</taxon>
        <taxon>Actinomycetes</taxon>
        <taxon>Micrococcales</taxon>
        <taxon>Promicromonosporaceae</taxon>
        <taxon>Isoptericola</taxon>
    </lineage>
</organism>
<evidence type="ECO:0008006" key="5">
    <source>
        <dbReference type="Google" id="ProtNLM"/>
    </source>
</evidence>
<name>A0ABN2ITW1_9MICO</name>
<accession>A0ABN2ITW1</accession>
<comment type="caution">
    <text evidence="3">The sequence shown here is derived from an EMBL/GenBank/DDBJ whole genome shotgun (WGS) entry which is preliminary data.</text>
</comment>
<feature type="transmembrane region" description="Helical" evidence="2">
    <location>
        <begin position="148"/>
        <end position="167"/>
    </location>
</feature>
<evidence type="ECO:0000256" key="1">
    <source>
        <dbReference type="SAM" id="MobiDB-lite"/>
    </source>
</evidence>
<gene>
    <name evidence="3" type="ORF">GCM10009809_04900</name>
</gene>
<feature type="transmembrane region" description="Helical" evidence="2">
    <location>
        <begin position="58"/>
        <end position="78"/>
    </location>
</feature>
<feature type="transmembrane region" description="Helical" evidence="2">
    <location>
        <begin position="206"/>
        <end position="225"/>
    </location>
</feature>
<feature type="compositionally biased region" description="Basic and acidic residues" evidence="1">
    <location>
        <begin position="339"/>
        <end position="375"/>
    </location>
</feature>
<keyword evidence="2" id="KW-0812">Transmembrane</keyword>
<feature type="transmembrane region" description="Helical" evidence="2">
    <location>
        <begin position="304"/>
        <end position="322"/>
    </location>
</feature>
<evidence type="ECO:0000256" key="2">
    <source>
        <dbReference type="SAM" id="Phobius"/>
    </source>
</evidence>
<feature type="transmembrane region" description="Helical" evidence="2">
    <location>
        <begin position="237"/>
        <end position="258"/>
    </location>
</feature>
<evidence type="ECO:0000313" key="4">
    <source>
        <dbReference type="Proteomes" id="UP001501138"/>
    </source>
</evidence>